<keyword evidence="3 6" id="KW-0812">Transmembrane</keyword>
<keyword evidence="9" id="KW-1185">Reference proteome</keyword>
<gene>
    <name evidence="8" type="ORF">GXP67_34355</name>
</gene>
<keyword evidence="4 6" id="KW-1133">Transmembrane helix</keyword>
<feature type="transmembrane region" description="Helical" evidence="6">
    <location>
        <begin position="45"/>
        <end position="62"/>
    </location>
</feature>
<evidence type="ECO:0000313" key="9">
    <source>
        <dbReference type="Proteomes" id="UP000480178"/>
    </source>
</evidence>
<dbReference type="InterPro" id="IPR023845">
    <property type="entry name" value="DUF3817_TM"/>
</dbReference>
<name>A0A6C0GVP0_9BACT</name>
<dbReference type="AlphaFoldDB" id="A0A6C0GVP0"/>
<dbReference type="Pfam" id="PF12823">
    <property type="entry name" value="DUF3817"/>
    <property type="match status" value="1"/>
</dbReference>
<evidence type="ECO:0000256" key="2">
    <source>
        <dbReference type="ARBA" id="ARBA00022475"/>
    </source>
</evidence>
<feature type="transmembrane region" description="Helical" evidence="6">
    <location>
        <begin position="12"/>
        <end position="33"/>
    </location>
</feature>
<feature type="domain" description="DUF3817" evidence="7">
    <location>
        <begin position="10"/>
        <end position="95"/>
    </location>
</feature>
<keyword evidence="2" id="KW-1003">Cell membrane</keyword>
<evidence type="ECO:0000256" key="6">
    <source>
        <dbReference type="SAM" id="Phobius"/>
    </source>
</evidence>
<dbReference type="RefSeq" id="WP_162447321.1">
    <property type="nucleotide sequence ID" value="NZ_CP048222.1"/>
</dbReference>
<sequence length="104" mass="12163">MFDLLKTQIGRLRLLAFAEGVSFLVILFITMPLKYYFDTPQPNKIFGLVHGLLFVLYVFWVVQIKIEQDWSFKKMGLALLASIVPFGTFWADARLFRNQNTEVR</sequence>
<evidence type="ECO:0000256" key="5">
    <source>
        <dbReference type="ARBA" id="ARBA00023136"/>
    </source>
</evidence>
<dbReference type="EMBL" id="CP048222">
    <property type="protein sequence ID" value="QHT71382.1"/>
    <property type="molecule type" value="Genomic_DNA"/>
</dbReference>
<proteinExistence type="predicted"/>
<evidence type="ECO:0000256" key="4">
    <source>
        <dbReference type="ARBA" id="ARBA00022989"/>
    </source>
</evidence>
<evidence type="ECO:0000256" key="1">
    <source>
        <dbReference type="ARBA" id="ARBA00004651"/>
    </source>
</evidence>
<accession>A0A6C0GVP0</accession>
<feature type="transmembrane region" description="Helical" evidence="6">
    <location>
        <begin position="74"/>
        <end position="91"/>
    </location>
</feature>
<evidence type="ECO:0000259" key="7">
    <source>
        <dbReference type="Pfam" id="PF12823"/>
    </source>
</evidence>
<dbReference type="PANTHER" id="PTHR40077:SF1">
    <property type="entry name" value="MEMBRANE PROTEIN"/>
    <property type="match status" value="1"/>
</dbReference>
<protein>
    <submittedName>
        <fullName evidence="8">DUF3817 domain-containing protein</fullName>
    </submittedName>
</protein>
<organism evidence="8 9">
    <name type="scientific">Rhodocytophaga rosea</name>
    <dbReference type="NCBI Taxonomy" id="2704465"/>
    <lineage>
        <taxon>Bacteria</taxon>
        <taxon>Pseudomonadati</taxon>
        <taxon>Bacteroidota</taxon>
        <taxon>Cytophagia</taxon>
        <taxon>Cytophagales</taxon>
        <taxon>Rhodocytophagaceae</taxon>
        <taxon>Rhodocytophaga</taxon>
    </lineage>
</organism>
<keyword evidence="5 6" id="KW-0472">Membrane</keyword>
<reference evidence="8 9" key="1">
    <citation type="submission" date="2020-01" db="EMBL/GenBank/DDBJ databases">
        <authorList>
            <person name="Kim M.K."/>
        </authorList>
    </citation>
    <scope>NUCLEOTIDE SEQUENCE [LARGE SCALE GENOMIC DNA]</scope>
    <source>
        <strain evidence="8 9">172606-1</strain>
    </source>
</reference>
<evidence type="ECO:0000313" key="8">
    <source>
        <dbReference type="EMBL" id="QHT71382.1"/>
    </source>
</evidence>
<dbReference type="GO" id="GO:0005886">
    <property type="term" value="C:plasma membrane"/>
    <property type="evidence" value="ECO:0007669"/>
    <property type="project" value="UniProtKB-SubCell"/>
</dbReference>
<dbReference type="PANTHER" id="PTHR40077">
    <property type="entry name" value="MEMBRANE PROTEIN-RELATED"/>
    <property type="match status" value="1"/>
</dbReference>
<dbReference type="KEGG" id="rhoz:GXP67_34355"/>
<comment type="subcellular location">
    <subcellularLocation>
        <location evidence="1">Cell membrane</location>
        <topology evidence="1">Multi-pass membrane protein</topology>
    </subcellularLocation>
</comment>
<evidence type="ECO:0000256" key="3">
    <source>
        <dbReference type="ARBA" id="ARBA00022692"/>
    </source>
</evidence>
<dbReference type="NCBIfam" id="TIGR03954">
    <property type="entry name" value="integ_memb_HG"/>
    <property type="match status" value="1"/>
</dbReference>
<dbReference type="Proteomes" id="UP000480178">
    <property type="component" value="Chromosome"/>
</dbReference>